<dbReference type="Gene3D" id="3.40.1180.10">
    <property type="entry name" value="Decaprenyl diphosphate synthase-like"/>
    <property type="match status" value="1"/>
</dbReference>
<dbReference type="PANTHER" id="PTHR10291:SF43">
    <property type="entry name" value="DEHYDRODOLICHYL DIPHOSPHATE SYNTHASE COMPLEX SUBUNIT DHDDS"/>
    <property type="match status" value="1"/>
</dbReference>
<protein>
    <recommendedName>
        <fullName evidence="3">Alkyl transferase</fullName>
        <ecNumber evidence="3">2.5.1.-</ecNumber>
    </recommendedName>
</protein>
<evidence type="ECO:0000256" key="1">
    <source>
        <dbReference type="ARBA" id="ARBA00005432"/>
    </source>
</evidence>
<keyword evidence="2 3" id="KW-0808">Transferase</keyword>
<dbReference type="GO" id="GO:0016094">
    <property type="term" value="P:polyprenol biosynthetic process"/>
    <property type="evidence" value="ECO:0007669"/>
    <property type="project" value="TreeGrafter"/>
</dbReference>
<evidence type="ECO:0000313" key="5">
    <source>
        <dbReference type="EMBL" id="JAT67580.1"/>
    </source>
</evidence>
<reference evidence="5" key="1">
    <citation type="submission" date="2015-07" db="EMBL/GenBank/DDBJ databases">
        <title>Transcriptome Assembly of Anthurium amnicola.</title>
        <authorList>
            <person name="Suzuki J."/>
        </authorList>
    </citation>
    <scope>NUCLEOTIDE SEQUENCE</scope>
</reference>
<evidence type="ECO:0000256" key="3">
    <source>
        <dbReference type="RuleBase" id="RU363018"/>
    </source>
</evidence>
<dbReference type="InterPro" id="IPR036424">
    <property type="entry name" value="UPP_synth-like_sf"/>
</dbReference>
<comment type="similarity">
    <text evidence="1 3">Belongs to the UPP synthase family.</text>
</comment>
<sequence>MEEKPGSYRGRPSEMENAAGKQLIRRELLDGIVSFFRWCLFRVLSFGPMPRHIAFILDGNRRYGRKHRLGEGEAHWVGFVAFLDILKYCHEMGIRYVSAYAFSIDNFHRRPEEVRVVLDLVHHCLERMLREPSFVDALGLRVEFFGDMGLLPGPLGDTVRRAVAATARNDRLVLMVCLAYTSTNEVARAVQGACRERWAGGRDPGRRQGDETITLGDLERHVFYWGIPDPDILIRTAGETRLSNFLLWQTTFCVLYAPECLWPEISLWHLVWGVLRYQRAYPFLEKKKSHISV</sequence>
<accession>A0A1D1ZKT6</accession>
<organism evidence="5">
    <name type="scientific">Anthurium amnicola</name>
    <dbReference type="NCBI Taxonomy" id="1678845"/>
    <lineage>
        <taxon>Eukaryota</taxon>
        <taxon>Viridiplantae</taxon>
        <taxon>Streptophyta</taxon>
        <taxon>Embryophyta</taxon>
        <taxon>Tracheophyta</taxon>
        <taxon>Spermatophyta</taxon>
        <taxon>Magnoliopsida</taxon>
        <taxon>Liliopsida</taxon>
        <taxon>Araceae</taxon>
        <taxon>Pothoideae</taxon>
        <taxon>Potheae</taxon>
        <taxon>Anthurium</taxon>
    </lineage>
</organism>
<name>A0A1D1ZKT6_9ARAE</name>
<dbReference type="Pfam" id="PF01255">
    <property type="entry name" value="Prenyltransf"/>
    <property type="match status" value="1"/>
</dbReference>
<gene>
    <name evidence="5" type="primary">At2g17570_2</name>
    <name evidence="4" type="synonym">At2g17570_0</name>
    <name evidence="4" type="ORF">g.38777</name>
    <name evidence="5" type="ORF">g.38779</name>
</gene>
<dbReference type="GO" id="GO:0005783">
    <property type="term" value="C:endoplasmic reticulum"/>
    <property type="evidence" value="ECO:0007669"/>
    <property type="project" value="TreeGrafter"/>
</dbReference>
<dbReference type="EMBL" id="GDJX01000356">
    <property type="protein sequence ID" value="JAT67580.1"/>
    <property type="molecule type" value="Transcribed_RNA"/>
</dbReference>
<dbReference type="CDD" id="cd00475">
    <property type="entry name" value="Cis_IPPS"/>
    <property type="match status" value="1"/>
</dbReference>
<dbReference type="PANTHER" id="PTHR10291">
    <property type="entry name" value="DEHYDRODOLICHYL DIPHOSPHATE SYNTHASE FAMILY MEMBER"/>
    <property type="match status" value="1"/>
</dbReference>
<dbReference type="GO" id="GO:0045547">
    <property type="term" value="F:ditrans,polycis-polyprenyl diphosphate synthase [(2E,6E)-farnesyl diphosphate specific] activity"/>
    <property type="evidence" value="ECO:0007669"/>
    <property type="project" value="TreeGrafter"/>
</dbReference>
<dbReference type="InterPro" id="IPR018520">
    <property type="entry name" value="UPP_synth-like_CS"/>
</dbReference>
<dbReference type="EMBL" id="GDJX01025577">
    <property type="protein sequence ID" value="JAT42359.1"/>
    <property type="molecule type" value="Transcribed_RNA"/>
</dbReference>
<dbReference type="EC" id="2.5.1.-" evidence="3"/>
<evidence type="ECO:0000256" key="2">
    <source>
        <dbReference type="ARBA" id="ARBA00022679"/>
    </source>
</evidence>
<dbReference type="InterPro" id="IPR001441">
    <property type="entry name" value="UPP_synth-like"/>
</dbReference>
<dbReference type="SUPFAM" id="SSF64005">
    <property type="entry name" value="Undecaprenyl diphosphate synthase"/>
    <property type="match status" value="1"/>
</dbReference>
<evidence type="ECO:0000313" key="4">
    <source>
        <dbReference type="EMBL" id="JAT42359.1"/>
    </source>
</evidence>
<dbReference type="NCBIfam" id="TIGR00055">
    <property type="entry name" value="uppS"/>
    <property type="match status" value="1"/>
</dbReference>
<dbReference type="PROSITE" id="PS01066">
    <property type="entry name" value="UPP_SYNTHASE"/>
    <property type="match status" value="1"/>
</dbReference>
<proteinExistence type="inferred from homology"/>
<dbReference type="AlphaFoldDB" id="A0A1D1ZKT6"/>